<keyword evidence="3" id="KW-1185">Reference proteome</keyword>
<feature type="region of interest" description="Disordered" evidence="1">
    <location>
        <begin position="1"/>
        <end position="36"/>
    </location>
</feature>
<dbReference type="Proteomes" id="UP001139494">
    <property type="component" value="Unassembled WGS sequence"/>
</dbReference>
<dbReference type="EMBL" id="JAHLKM010000034">
    <property type="protein sequence ID" value="MCQ4334737.1"/>
    <property type="molecule type" value="Genomic_DNA"/>
</dbReference>
<reference evidence="2" key="1">
    <citation type="journal article" date="2023" name="Front. Microbiol.">
        <title>Genomic-based phylogenetic and metabolic analyses of the genus Natronomonas, and description of Natronomonas aquatica sp. nov.</title>
        <authorList>
            <person name="Garcia-Roldan A."/>
            <person name="Duran-Viseras A."/>
            <person name="de la Haba R.R."/>
            <person name="Corral P."/>
            <person name="Sanchez-Porro C."/>
            <person name="Ventosa A."/>
        </authorList>
    </citation>
    <scope>NUCLEOTIDE SEQUENCE</scope>
    <source>
        <strain evidence="2">F2-12</strain>
    </source>
</reference>
<dbReference type="AlphaFoldDB" id="A0A9R1CVY4"/>
<dbReference type="SUPFAM" id="SSF53163">
    <property type="entry name" value="HybD-like"/>
    <property type="match status" value="1"/>
</dbReference>
<gene>
    <name evidence="2" type="ORF">KM295_14870</name>
</gene>
<evidence type="ECO:0000313" key="2">
    <source>
        <dbReference type="EMBL" id="MCQ4334737.1"/>
    </source>
</evidence>
<comment type="caution">
    <text evidence="2">The sequence shown here is derived from an EMBL/GenBank/DDBJ whole genome shotgun (WGS) entry which is preliminary data.</text>
</comment>
<evidence type="ECO:0000313" key="3">
    <source>
        <dbReference type="Proteomes" id="UP001139494"/>
    </source>
</evidence>
<name>A0A9R1CVY4_9EURY</name>
<protein>
    <submittedName>
        <fullName evidence="2">Uncharacterized protein</fullName>
    </submittedName>
</protein>
<evidence type="ECO:0000256" key="1">
    <source>
        <dbReference type="SAM" id="MobiDB-lite"/>
    </source>
</evidence>
<accession>A0A9R1CVY4</accession>
<sequence>MERSDDLSGQDPQTAAERGLEISDHQTGGSGHGYSKGRSYGTAAGLIAGDRTASQLVVGVGYPYLSDLAVGNVVADRVAEWDLPEIAVADCSHTPIAAYQTITKGEYDNVVVVGARKRGGGLNTGTPSNDPGAIHTYPTETIDVPEDDIVDRIAECAMGSNTIENVVIITKALGEFPSGSMVIDIEPEYDSWGYAIEEFSPAVSDRFDQLVDLVLDELETSYSSSE</sequence>
<dbReference type="InterPro" id="IPR023430">
    <property type="entry name" value="Pept_HybD-like_dom_sf"/>
</dbReference>
<dbReference type="RefSeq" id="WP_256030819.1">
    <property type="nucleotide sequence ID" value="NZ_JAHLKM010000034.1"/>
</dbReference>
<dbReference type="Gene3D" id="3.40.50.1450">
    <property type="entry name" value="HybD-like"/>
    <property type="match status" value="1"/>
</dbReference>
<organism evidence="2 3">
    <name type="scientific">Natronomonas aquatica</name>
    <dbReference type="NCBI Taxonomy" id="2841590"/>
    <lineage>
        <taxon>Archaea</taxon>
        <taxon>Methanobacteriati</taxon>
        <taxon>Methanobacteriota</taxon>
        <taxon>Stenosarchaea group</taxon>
        <taxon>Halobacteria</taxon>
        <taxon>Halobacteriales</taxon>
        <taxon>Natronomonadaceae</taxon>
        <taxon>Natronomonas</taxon>
    </lineage>
</organism>
<proteinExistence type="predicted"/>